<evidence type="ECO:0000313" key="4">
    <source>
        <dbReference type="Proteomes" id="UP000182057"/>
    </source>
</evidence>
<dbReference type="Proteomes" id="UP000182057">
    <property type="component" value="Unassembled WGS sequence"/>
</dbReference>
<dbReference type="OrthoDB" id="1062769at2"/>
<dbReference type="InterPro" id="IPR003343">
    <property type="entry name" value="Big_2"/>
</dbReference>
<dbReference type="PANTHER" id="PTHR23019">
    <property type="entry name" value="NUCLEAR PORE MEMBRANE GLYCOPROTEIN GP210-RELATED"/>
    <property type="match status" value="1"/>
</dbReference>
<protein>
    <submittedName>
        <fullName evidence="3">Bacterial Ig-like domain (Group 2)</fullName>
    </submittedName>
</protein>
<dbReference type="PANTHER" id="PTHR23019:SF0">
    <property type="entry name" value="NUCLEAR PORE MEMBRANE GLYCOPROTEIN 210"/>
    <property type="match status" value="1"/>
</dbReference>
<feature type="domain" description="BIG2" evidence="2">
    <location>
        <begin position="291"/>
        <end position="368"/>
    </location>
</feature>
<proteinExistence type="predicted"/>
<evidence type="ECO:0000256" key="1">
    <source>
        <dbReference type="SAM" id="SignalP"/>
    </source>
</evidence>
<dbReference type="InterPro" id="IPR045197">
    <property type="entry name" value="NUP210-like"/>
</dbReference>
<feature type="domain" description="BIG2" evidence="2">
    <location>
        <begin position="199"/>
        <end position="276"/>
    </location>
</feature>
<dbReference type="SUPFAM" id="SSF49373">
    <property type="entry name" value="Invasin/intimin cell-adhesion fragments"/>
    <property type="match status" value="6"/>
</dbReference>
<feature type="domain" description="BIG2" evidence="2">
    <location>
        <begin position="27"/>
        <end position="107"/>
    </location>
</feature>
<dbReference type="AlphaFoldDB" id="A0A1D3UVG2"/>
<feature type="chain" id="PRO_5008922810" evidence="1">
    <location>
        <begin position="26"/>
        <end position="634"/>
    </location>
</feature>
<feature type="domain" description="BIG2" evidence="2">
    <location>
        <begin position="114"/>
        <end position="192"/>
    </location>
</feature>
<feature type="domain" description="BIG2" evidence="2">
    <location>
        <begin position="475"/>
        <end position="552"/>
    </location>
</feature>
<name>A0A1D3UVG2_TANFO</name>
<sequence precursor="true">MRITSYKLLLFIMTLLCGSISRTEAQSVTKIELGGNSMLQVGTNATITATVSPSDAANKALKWESSNVGVVEIVRSNNNNAFIKAYSTGSAWITVTAQDGSGVTGSIRITVIRLINKIILGIPGSFLDIGVTTELPVRVEPSDATGKDDLNWDTSNPDVISVTSTGQITTHKTGTAVITATAKDGSGVSGQLAIKVHRPVRKVIIDGGDITLKETERKQLTATIQPADASVQSISWRIDDKSVATVTSSGYLIAKRVGKTTVTAWSDDRDGGFPKGSVEVTVEPYENKHTPVESVAIREGNQDLKVNDVKRLTAVITPDNATNKNMTWVSSKADIASVSANGLVKAHKAGETTVTVTTVDGAKTASVQIKVTAAAVPPPPVTSVTGVSLNKSSLTLPVGGKEVLTTTVTPHNATNRNVTWSSSNEAVASVDDKGEVTAHKAGEATVTVTTVDGAKTASVQIKVTAAAVPLPPVTSVTGVSLNKSSLTLPVGGKEVLTATVTPHNATNRNVTWSSSNEAVASVDDKGEVTAYKAGETTVTVTTVDGSKTATCKVIVQHITNANVEVGEVFAVWSENGRLHIDSPAAETVDIYSINGGLLGRIIKIPGKVVHDLHLSSQSVLIVRGSSGWTRKIKL</sequence>
<evidence type="ECO:0000259" key="2">
    <source>
        <dbReference type="SMART" id="SM00635"/>
    </source>
</evidence>
<dbReference type="Pfam" id="PF02368">
    <property type="entry name" value="Big_2"/>
    <property type="match status" value="6"/>
</dbReference>
<feature type="domain" description="BIG2" evidence="2">
    <location>
        <begin position="383"/>
        <end position="460"/>
    </location>
</feature>
<accession>A0A1D3UVG2</accession>
<feature type="signal peptide" evidence="1">
    <location>
        <begin position="1"/>
        <end position="25"/>
    </location>
</feature>
<gene>
    <name evidence="3" type="ORF">TFUB20_02390</name>
</gene>
<keyword evidence="1" id="KW-0732">Signal</keyword>
<evidence type="ECO:0000313" key="3">
    <source>
        <dbReference type="EMBL" id="SCQ24246.1"/>
    </source>
</evidence>
<organism evidence="3 4">
    <name type="scientific">Tannerella forsythia</name>
    <name type="common">Bacteroides forsythus</name>
    <dbReference type="NCBI Taxonomy" id="28112"/>
    <lineage>
        <taxon>Bacteria</taxon>
        <taxon>Pseudomonadati</taxon>
        <taxon>Bacteroidota</taxon>
        <taxon>Bacteroidia</taxon>
        <taxon>Bacteroidales</taxon>
        <taxon>Tannerellaceae</taxon>
        <taxon>Tannerella</taxon>
    </lineage>
</organism>
<dbReference type="InterPro" id="IPR008964">
    <property type="entry name" value="Invasin/intimin_cell_adhesion"/>
</dbReference>
<dbReference type="EMBL" id="FMMM01000078">
    <property type="protein sequence ID" value="SCQ24246.1"/>
    <property type="molecule type" value="Genomic_DNA"/>
</dbReference>
<dbReference type="SMART" id="SM00635">
    <property type="entry name" value="BID_2"/>
    <property type="match status" value="6"/>
</dbReference>
<dbReference type="Gene3D" id="2.60.40.1080">
    <property type="match status" value="6"/>
</dbReference>
<reference evidence="3 4" key="1">
    <citation type="submission" date="2016-09" db="EMBL/GenBank/DDBJ databases">
        <authorList>
            <person name="Capua I."/>
            <person name="De Benedictis P."/>
            <person name="Joannis T."/>
            <person name="Lombin L.H."/>
            <person name="Cattoli G."/>
        </authorList>
    </citation>
    <scope>NUCLEOTIDE SEQUENCE [LARGE SCALE GENOMIC DNA]</scope>
    <source>
        <strain evidence="3 4">UB20</strain>
    </source>
</reference>
<dbReference type="RefSeq" id="WP_081328270.1">
    <property type="nucleotide sequence ID" value="NZ_FMMM01000078.1"/>
</dbReference>